<gene>
    <name evidence="4" type="ORF">JDW22_03840</name>
</gene>
<keyword evidence="3" id="KW-0472">Membrane</keyword>
<feature type="transmembrane region" description="Helical" evidence="3">
    <location>
        <begin position="529"/>
        <end position="546"/>
    </location>
</feature>
<feature type="region of interest" description="Disordered" evidence="2">
    <location>
        <begin position="138"/>
        <end position="206"/>
    </location>
</feature>
<feature type="transmembrane region" description="Helical" evidence="3">
    <location>
        <begin position="309"/>
        <end position="329"/>
    </location>
</feature>
<feature type="transmembrane region" description="Helical" evidence="3">
    <location>
        <begin position="385"/>
        <end position="402"/>
    </location>
</feature>
<dbReference type="Proteomes" id="UP000614058">
    <property type="component" value="Unassembled WGS sequence"/>
</dbReference>
<feature type="transmembrane region" description="Helical" evidence="3">
    <location>
        <begin position="1011"/>
        <end position="1032"/>
    </location>
</feature>
<feature type="coiled-coil region" evidence="1">
    <location>
        <begin position="41"/>
        <end position="82"/>
    </location>
</feature>
<dbReference type="Pfam" id="PF10101">
    <property type="entry name" value="DUF2339"/>
    <property type="match status" value="1"/>
</dbReference>
<feature type="transmembrane region" description="Helical" evidence="3">
    <location>
        <begin position="576"/>
        <end position="596"/>
    </location>
</feature>
<feature type="transmembrane region" description="Helical" evidence="3">
    <location>
        <begin position="230"/>
        <end position="249"/>
    </location>
</feature>
<feature type="transmembrane region" description="Helical" evidence="3">
    <location>
        <begin position="979"/>
        <end position="999"/>
    </location>
</feature>
<feature type="region of interest" description="Disordered" evidence="2">
    <location>
        <begin position="91"/>
        <end position="121"/>
    </location>
</feature>
<dbReference type="PANTHER" id="PTHR38434:SF1">
    <property type="entry name" value="BLL2549 PROTEIN"/>
    <property type="match status" value="1"/>
</dbReference>
<feature type="transmembrane region" description="Helical" evidence="3">
    <location>
        <begin position="12"/>
        <end position="35"/>
    </location>
</feature>
<feature type="transmembrane region" description="Helical" evidence="3">
    <location>
        <begin position="768"/>
        <end position="785"/>
    </location>
</feature>
<keyword evidence="3" id="KW-0812">Transmembrane</keyword>
<accession>A0ABS1BR52</accession>
<evidence type="ECO:0000313" key="4">
    <source>
        <dbReference type="EMBL" id="MBK0395738.1"/>
    </source>
</evidence>
<feature type="transmembrane region" description="Helical" evidence="3">
    <location>
        <begin position="878"/>
        <end position="898"/>
    </location>
</feature>
<feature type="transmembrane region" description="Helical" evidence="3">
    <location>
        <begin position="687"/>
        <end position="703"/>
    </location>
</feature>
<dbReference type="RefSeq" id="WP_200521777.1">
    <property type="nucleotide sequence ID" value="NZ_JAEHNZ010000001.1"/>
</dbReference>
<feature type="transmembrane region" description="Helical" evidence="3">
    <location>
        <begin position="849"/>
        <end position="866"/>
    </location>
</feature>
<evidence type="ECO:0000313" key="5">
    <source>
        <dbReference type="Proteomes" id="UP000614058"/>
    </source>
</evidence>
<feature type="transmembrane region" description="Helical" evidence="3">
    <location>
        <begin position="359"/>
        <end position="378"/>
    </location>
</feature>
<dbReference type="EMBL" id="JAEHNZ010000001">
    <property type="protein sequence ID" value="MBK0395738.1"/>
    <property type="molecule type" value="Genomic_DNA"/>
</dbReference>
<dbReference type="InterPro" id="IPR019286">
    <property type="entry name" value="DUF2339_TM"/>
</dbReference>
<evidence type="ECO:0000256" key="2">
    <source>
        <dbReference type="SAM" id="MobiDB-lite"/>
    </source>
</evidence>
<keyword evidence="1" id="KW-0175">Coiled coil</keyword>
<comment type="caution">
    <text evidence="4">The sequence shown here is derived from an EMBL/GenBank/DDBJ whole genome shotgun (WGS) entry which is preliminary data.</text>
</comment>
<feature type="transmembrane region" description="Helical" evidence="3">
    <location>
        <begin position="1044"/>
        <end position="1061"/>
    </location>
</feature>
<organism evidence="4 5">
    <name type="scientific">Kingella bonacorsii</name>
    <dbReference type="NCBI Taxonomy" id="2796361"/>
    <lineage>
        <taxon>Bacteria</taxon>
        <taxon>Pseudomonadati</taxon>
        <taxon>Pseudomonadota</taxon>
        <taxon>Betaproteobacteria</taxon>
        <taxon>Neisseriales</taxon>
        <taxon>Neisseriaceae</taxon>
        <taxon>Kingella</taxon>
    </lineage>
</organism>
<sequence>MNFLLFTVLPALVVGQAADFHSGVTAFLILCAVWLQNRMRDNQHEQARKQQDNKLRDLQNELDILHQRINQQNQTIQALLRQPENAITREPLRQPENEQPENHLAVPRQTARQPETQPAPVAVQPTVQQTIQPTVHAPAALGQPENQDDEFNLDTLDNRPAVAPSLSQSTAQPASAAHRQPETATAAQTPVRKKSQSPLPHRQPETAWQNNEAEAAPNPLIAWFVRGNPLLKIGVVVLFFGLAFLLRYVGSHLPLWFKYLAVFGAGIAAALAGEKLHTKNREYGLVLQGFGFGVMYLTALAALKLHRIAPAPMVFAAMLSAVALMAALAVRRDAKIMAQFALVGGLAAPVLTSDGSGNYLVLFSYLALLNTAVAWIAWHKAWRGLNITGFAGTFAIALSWGLRDYTAAHFATTEPFLLYHWLLYTAVACFFARRTLAQQPLSGSLKRIPNDAPLERIMATFAVYASHIRGLDSTLLFGTAVAAFSMQYQMVAHWQHATAVSALGFAAVYAVFALWFARQDDDFAVMKQAFAALALLFVTLAVPLGLDGVWTASAWALEAALVYAFGMKLRQPHTRLAALAVFVLAAVAQLGDWQLFPRGSETLMGGSVAGTLWLMGGSAAMAWTWFRQPEKLAAWENGFQAAVQALALANAVALPMMLWGATGTAYAMAAYALALAAAQFRRQNKVVSLFAAGTGAWGMLLAADGNNGGLQLTAAVLALAAAFLLHRSRWQPENEVTLNTLAGWALLPFAALLAMGGAWALLPFTRSLAYFWITWWLVWLPLLAVSRGGRWTQGLQTCAVAGWAYAGLLLNVGDEQMDAPVAHTLTLAMMTVLSLRAMTWQPEKLRRSAAWHGIALAVFGAAWTAWLGKLGGRYADGVWAQLAWLAVPMLLWTAFTAWRNHPRLQPRTVYWRWGSMAAVVFALAWLLWANWSAPRASGLPYLPLLNPLELATAAIVWQAWRWCGAWLPEHDPDAKKVQIALPSTLALFAVSALVMRVWHEYGGVAWRLRDLLASFGLQASLSIVWALLAIGLMVRGNQQAARPLWFTGAGLMGVVVGKLFLVELGNSGGVARIVSFIVVGVLLLLVGWFAPMPPKGGEGDEEG</sequence>
<proteinExistence type="predicted"/>
<evidence type="ECO:0000256" key="3">
    <source>
        <dbReference type="SAM" id="Phobius"/>
    </source>
</evidence>
<keyword evidence="5" id="KW-1185">Reference proteome</keyword>
<feature type="transmembrane region" description="Helical" evidence="3">
    <location>
        <begin position="602"/>
        <end position="626"/>
    </location>
</feature>
<feature type="transmembrane region" description="Helical" evidence="3">
    <location>
        <begin position="709"/>
        <end position="726"/>
    </location>
</feature>
<feature type="transmembrane region" description="Helical" evidence="3">
    <location>
        <begin position="496"/>
        <end position="517"/>
    </location>
</feature>
<keyword evidence="3" id="KW-1133">Transmembrane helix</keyword>
<feature type="transmembrane region" description="Helical" evidence="3">
    <location>
        <begin position="1073"/>
        <end position="1090"/>
    </location>
</feature>
<feature type="transmembrane region" description="Helical" evidence="3">
    <location>
        <begin position="910"/>
        <end position="928"/>
    </location>
</feature>
<evidence type="ECO:0000256" key="1">
    <source>
        <dbReference type="SAM" id="Coils"/>
    </source>
</evidence>
<dbReference type="PANTHER" id="PTHR38434">
    <property type="entry name" value="BLL2549 PROTEIN"/>
    <property type="match status" value="1"/>
</dbReference>
<feature type="transmembrane region" description="Helical" evidence="3">
    <location>
        <begin position="285"/>
        <end position="303"/>
    </location>
</feature>
<feature type="transmembrane region" description="Helical" evidence="3">
    <location>
        <begin position="417"/>
        <end position="436"/>
    </location>
</feature>
<feature type="transmembrane region" description="Helical" evidence="3">
    <location>
        <begin position="738"/>
        <end position="762"/>
    </location>
</feature>
<protein>
    <submittedName>
        <fullName evidence="4">DUF2339 domain-containing protein</fullName>
    </submittedName>
</protein>
<reference evidence="4 5" key="1">
    <citation type="journal article" date="2021" name="Pathogens">
        <title>Isolation and Characterization of Kingella bonacorsii sp. nov., A Novel Kingella Species Detected in a Stable Periodontitis Subject.</title>
        <authorList>
            <person name="Antezack A."/>
            <person name="Boxberger M."/>
            <person name="Rolland C."/>
            <person name="Monnet-Corti V."/>
            <person name="La Scola B."/>
        </authorList>
    </citation>
    <scope>NUCLEOTIDE SEQUENCE [LARGE SCALE GENOMIC DNA]</scope>
    <source>
        <strain evidence="4 5">Marseille-Q4569</strain>
    </source>
</reference>
<name>A0ABS1BR52_9NEIS</name>
<feature type="transmembrane region" description="Helical" evidence="3">
    <location>
        <begin position="255"/>
        <end position="273"/>
    </location>
</feature>